<dbReference type="PANTHER" id="PTHR24228">
    <property type="entry name" value="B2 BRADYKININ RECEPTOR/ANGIOTENSIN II RECEPTOR"/>
    <property type="match status" value="1"/>
</dbReference>
<gene>
    <name evidence="13" type="ORF">X975_15889</name>
</gene>
<evidence type="ECO:0000256" key="8">
    <source>
        <dbReference type="ARBA" id="ARBA00023170"/>
    </source>
</evidence>
<name>A0A087T988_STEMI</name>
<evidence type="ECO:0000256" key="10">
    <source>
        <dbReference type="RuleBase" id="RU000688"/>
    </source>
</evidence>
<evidence type="ECO:0000256" key="3">
    <source>
        <dbReference type="ARBA" id="ARBA00022475"/>
    </source>
</evidence>
<dbReference type="EMBL" id="KK114077">
    <property type="protein sequence ID" value="KFM61677.1"/>
    <property type="molecule type" value="Genomic_DNA"/>
</dbReference>
<organism evidence="13 14">
    <name type="scientific">Stegodyphus mimosarum</name>
    <name type="common">African social velvet spider</name>
    <dbReference type="NCBI Taxonomy" id="407821"/>
    <lineage>
        <taxon>Eukaryota</taxon>
        <taxon>Metazoa</taxon>
        <taxon>Ecdysozoa</taxon>
        <taxon>Arthropoda</taxon>
        <taxon>Chelicerata</taxon>
        <taxon>Arachnida</taxon>
        <taxon>Araneae</taxon>
        <taxon>Araneomorphae</taxon>
        <taxon>Entelegynae</taxon>
        <taxon>Eresoidea</taxon>
        <taxon>Eresidae</taxon>
        <taxon>Stegodyphus</taxon>
    </lineage>
</organism>
<keyword evidence="6 10" id="KW-0297">G-protein coupled receptor</keyword>
<evidence type="ECO:0000313" key="13">
    <source>
        <dbReference type="EMBL" id="KFM61677.1"/>
    </source>
</evidence>
<dbReference type="STRING" id="407821.A0A087T988"/>
<keyword evidence="7 11" id="KW-0472">Membrane</keyword>
<feature type="transmembrane region" description="Helical" evidence="11">
    <location>
        <begin position="92"/>
        <end position="113"/>
    </location>
</feature>
<dbReference type="InterPro" id="IPR017452">
    <property type="entry name" value="GPCR_Rhodpsn_7TM"/>
</dbReference>
<dbReference type="PROSITE" id="PS50262">
    <property type="entry name" value="G_PROTEIN_RECEP_F1_2"/>
    <property type="match status" value="1"/>
</dbReference>
<feature type="transmembrane region" description="Helical" evidence="11">
    <location>
        <begin position="331"/>
        <end position="354"/>
    </location>
</feature>
<evidence type="ECO:0000256" key="4">
    <source>
        <dbReference type="ARBA" id="ARBA00022692"/>
    </source>
</evidence>
<dbReference type="SUPFAM" id="SSF81321">
    <property type="entry name" value="Family A G protein-coupled receptor-like"/>
    <property type="match status" value="1"/>
</dbReference>
<keyword evidence="3" id="KW-1003">Cell membrane</keyword>
<evidence type="ECO:0000256" key="11">
    <source>
        <dbReference type="SAM" id="Phobius"/>
    </source>
</evidence>
<accession>A0A087T988</accession>
<dbReference type="OMA" id="WIVRQTQ"/>
<keyword evidence="5 11" id="KW-1133">Transmembrane helix</keyword>
<feature type="transmembrane region" description="Helical" evidence="11">
    <location>
        <begin position="133"/>
        <end position="151"/>
    </location>
</feature>
<evidence type="ECO:0000256" key="7">
    <source>
        <dbReference type="ARBA" id="ARBA00023136"/>
    </source>
</evidence>
<comment type="subcellular location">
    <subcellularLocation>
        <location evidence="1">Cell membrane</location>
        <topology evidence="1">Multi-pass membrane protein</topology>
    </subcellularLocation>
</comment>
<evidence type="ECO:0000256" key="6">
    <source>
        <dbReference type="ARBA" id="ARBA00023040"/>
    </source>
</evidence>
<evidence type="ECO:0000313" key="14">
    <source>
        <dbReference type="Proteomes" id="UP000054359"/>
    </source>
</evidence>
<dbReference type="Pfam" id="PF00001">
    <property type="entry name" value="7tm_1"/>
    <property type="match status" value="1"/>
</dbReference>
<keyword evidence="14" id="KW-1185">Reference proteome</keyword>
<feature type="non-terminal residue" evidence="13">
    <location>
        <position position="360"/>
    </location>
</feature>
<dbReference type="PRINTS" id="PR00237">
    <property type="entry name" value="GPCRRHODOPSN"/>
</dbReference>
<comment type="similarity">
    <text evidence="2 10">Belongs to the G-protein coupled receptor 1 family.</text>
</comment>
<evidence type="ECO:0000256" key="1">
    <source>
        <dbReference type="ARBA" id="ARBA00004651"/>
    </source>
</evidence>
<dbReference type="InterPro" id="IPR000276">
    <property type="entry name" value="GPCR_Rhodpsn"/>
</dbReference>
<evidence type="ECO:0000256" key="9">
    <source>
        <dbReference type="ARBA" id="ARBA00023224"/>
    </source>
</evidence>
<proteinExistence type="inferred from homology"/>
<feature type="transmembrane region" description="Helical" evidence="11">
    <location>
        <begin position="57"/>
        <end position="80"/>
    </location>
</feature>
<keyword evidence="4 10" id="KW-0812">Transmembrane</keyword>
<dbReference type="SMART" id="SM01381">
    <property type="entry name" value="7TM_GPCR_Srsx"/>
    <property type="match status" value="1"/>
</dbReference>
<dbReference type="PROSITE" id="PS00237">
    <property type="entry name" value="G_PROTEIN_RECEP_F1_1"/>
    <property type="match status" value="1"/>
</dbReference>
<dbReference type="Proteomes" id="UP000054359">
    <property type="component" value="Unassembled WGS sequence"/>
</dbReference>
<dbReference type="AlphaFoldDB" id="A0A087T988"/>
<reference evidence="13 14" key="1">
    <citation type="submission" date="2013-11" db="EMBL/GenBank/DDBJ databases">
        <title>Genome sequencing of Stegodyphus mimosarum.</title>
        <authorList>
            <person name="Bechsgaard J."/>
        </authorList>
    </citation>
    <scope>NUCLEOTIDE SEQUENCE [LARGE SCALE GENOMIC DNA]</scope>
</reference>
<keyword evidence="9 10" id="KW-0807">Transducer</keyword>
<feature type="domain" description="G-protein coupled receptors family 1 profile" evidence="12">
    <location>
        <begin position="72"/>
        <end position="351"/>
    </location>
</feature>
<keyword evidence="8 10" id="KW-0675">Receptor</keyword>
<dbReference type="GO" id="GO:0004930">
    <property type="term" value="F:G protein-coupled receptor activity"/>
    <property type="evidence" value="ECO:0007669"/>
    <property type="project" value="UniProtKB-KW"/>
</dbReference>
<dbReference type="GO" id="GO:0005886">
    <property type="term" value="C:plasma membrane"/>
    <property type="evidence" value="ECO:0007669"/>
    <property type="project" value="UniProtKB-SubCell"/>
</dbReference>
<dbReference type="OrthoDB" id="6416613at2759"/>
<feature type="transmembrane region" description="Helical" evidence="11">
    <location>
        <begin position="172"/>
        <end position="192"/>
    </location>
</feature>
<evidence type="ECO:0000256" key="2">
    <source>
        <dbReference type="ARBA" id="ARBA00010663"/>
    </source>
</evidence>
<dbReference type="Gene3D" id="1.20.1070.10">
    <property type="entry name" value="Rhodopsin 7-helix transmembrane proteins"/>
    <property type="match status" value="1"/>
</dbReference>
<feature type="transmembrane region" description="Helical" evidence="11">
    <location>
        <begin position="219"/>
        <end position="242"/>
    </location>
</feature>
<evidence type="ECO:0000259" key="12">
    <source>
        <dbReference type="PROSITE" id="PS50262"/>
    </source>
</evidence>
<sequence>MFTSRTSSESQFTSNQTMWSFIVNKNSSNETKDEIQQFATHGNNTVFIQYPPQLMDFAAACFIAFAVIGVTGNFISIVALSKCKRLRNATTAFIVNLCVADFLFCSFSMPLTALTFLERDWNYGDVLCKLFPLVRYSNGAVSLFSVIAITVNRYILVVHPNLYRDMYKARNIAIMISFIWISALVLLLFPLIEVWGRFGFDPKVGTCSILKLNGKSPKMFLYITAFGLPSLVFVICYARIYWVVRKASKQVRESCHRDMISEDTVTFSSKKIFIRKIHRHSEMTKRNSSWKRDKKELRVLKVMMVIFITFVLCYFPVSFVKIFKKEDDLPFLNVIGYLGVYFSNIVNPIIYVVISKEYRR</sequence>
<dbReference type="PANTHER" id="PTHR24228:SF74">
    <property type="entry name" value="G-PROTEIN COUPLED RECEPTORS FAMILY 1 PROFILE DOMAIN-CONTAINING PROTEIN"/>
    <property type="match status" value="1"/>
</dbReference>
<evidence type="ECO:0000256" key="5">
    <source>
        <dbReference type="ARBA" id="ARBA00022989"/>
    </source>
</evidence>
<feature type="transmembrane region" description="Helical" evidence="11">
    <location>
        <begin position="299"/>
        <end position="319"/>
    </location>
</feature>
<protein>
    <submittedName>
        <fullName evidence="13">G-protein coupled receptor moody</fullName>
    </submittedName>
</protein>